<proteinExistence type="predicted"/>
<dbReference type="Proteomes" id="UP001159363">
    <property type="component" value="Chromosome 3"/>
</dbReference>
<feature type="domain" description="Mutator-like transposase" evidence="2">
    <location>
        <begin position="73"/>
        <end position="192"/>
    </location>
</feature>
<organism evidence="3 4">
    <name type="scientific">Dryococelus australis</name>
    <dbReference type="NCBI Taxonomy" id="614101"/>
    <lineage>
        <taxon>Eukaryota</taxon>
        <taxon>Metazoa</taxon>
        <taxon>Ecdysozoa</taxon>
        <taxon>Arthropoda</taxon>
        <taxon>Hexapoda</taxon>
        <taxon>Insecta</taxon>
        <taxon>Pterygota</taxon>
        <taxon>Neoptera</taxon>
        <taxon>Polyneoptera</taxon>
        <taxon>Phasmatodea</taxon>
        <taxon>Verophasmatodea</taxon>
        <taxon>Anareolatae</taxon>
        <taxon>Phasmatidae</taxon>
        <taxon>Eurycanthinae</taxon>
        <taxon>Dryococelus</taxon>
    </lineage>
</organism>
<gene>
    <name evidence="3" type="ORF">PR048_010568</name>
</gene>
<evidence type="ECO:0000256" key="1">
    <source>
        <dbReference type="SAM" id="MobiDB-lite"/>
    </source>
</evidence>
<protein>
    <recommendedName>
        <fullName evidence="2">Mutator-like transposase domain-containing protein</fullName>
    </recommendedName>
</protein>
<evidence type="ECO:0000313" key="3">
    <source>
        <dbReference type="EMBL" id="KAJ8891059.1"/>
    </source>
</evidence>
<accession>A0ABQ9I332</accession>
<reference evidence="3 4" key="1">
    <citation type="submission" date="2023-02" db="EMBL/GenBank/DDBJ databases">
        <title>LHISI_Scaffold_Assembly.</title>
        <authorList>
            <person name="Stuart O.P."/>
            <person name="Cleave R."/>
            <person name="Magrath M.J.L."/>
            <person name="Mikheyev A.S."/>
        </authorList>
    </citation>
    <scope>NUCLEOTIDE SEQUENCE [LARGE SCALE GENOMIC DNA]</scope>
    <source>
        <strain evidence="3">Daus_M_001</strain>
        <tissue evidence="3">Leg muscle</tissue>
    </source>
</reference>
<comment type="caution">
    <text evidence="3">The sequence shown here is derived from an EMBL/GenBank/DDBJ whole genome shotgun (WGS) entry which is preliminary data.</text>
</comment>
<dbReference type="EMBL" id="JARBHB010000003">
    <property type="protein sequence ID" value="KAJ8891059.1"/>
    <property type="molecule type" value="Genomic_DNA"/>
</dbReference>
<evidence type="ECO:0000313" key="4">
    <source>
        <dbReference type="Proteomes" id="UP001159363"/>
    </source>
</evidence>
<name>A0ABQ9I332_9NEOP</name>
<feature type="region of interest" description="Disordered" evidence="1">
    <location>
        <begin position="265"/>
        <end position="293"/>
    </location>
</feature>
<sequence length="293" mass="32801">MNLPPSPTRIQKYSEIIGEAVEPIAPSSMKAAAKEAVVMNEGGSDIPIAFDGPWQKRGHASKNSVATLTSIDTGTSGRMEADAAVKIFRLCVRYVQFLGDGDSKAYRSVAESKPYQDVEIKKVECVGHVQKRMGTRLRKFKQTLRATVMSDGQRLRDRLKDKTINELQQYYDLLIKCLHGRTQNSNESFNNIIWSRVPQNVFVGLKTFKWRASDAVLTFNDGNIGRIRVLKHLDIVPGIHMVKDLQLLDKTKIAKAERVAESNTKEARIAQRKTLAGENGDEEEDPDYASGCY</sequence>
<dbReference type="Pfam" id="PF20700">
    <property type="entry name" value="Mutator"/>
    <property type="match status" value="1"/>
</dbReference>
<dbReference type="InterPro" id="IPR049012">
    <property type="entry name" value="Mutator_transp_dom"/>
</dbReference>
<evidence type="ECO:0000259" key="2">
    <source>
        <dbReference type="Pfam" id="PF20700"/>
    </source>
</evidence>
<keyword evidence="4" id="KW-1185">Reference proteome</keyword>